<dbReference type="AlphaFoldDB" id="A0A956SFB7"/>
<protein>
    <recommendedName>
        <fullName evidence="4">Lmo0937 family membrane protein</fullName>
    </recommendedName>
</protein>
<comment type="caution">
    <text evidence="2">The sequence shown here is derived from an EMBL/GenBank/DDBJ whole genome shotgun (WGS) entry which is preliminary data.</text>
</comment>
<dbReference type="InterPro" id="IPR043727">
    <property type="entry name" value="Lmo0937-like"/>
</dbReference>
<name>A0A956SFB7_UNCEI</name>
<dbReference type="EMBL" id="JAGQHS010000177">
    <property type="protein sequence ID" value="MCA9758480.1"/>
    <property type="molecule type" value="Genomic_DNA"/>
</dbReference>
<dbReference type="Proteomes" id="UP000739538">
    <property type="component" value="Unassembled WGS sequence"/>
</dbReference>
<accession>A0A956SFB7</accession>
<sequence>MLFMLALLFMTAWILGLVTGYAFGGLLHFLLFLAFVAMIARVLHRKTT</sequence>
<organism evidence="2 3">
    <name type="scientific">Eiseniibacteriota bacterium</name>
    <dbReference type="NCBI Taxonomy" id="2212470"/>
    <lineage>
        <taxon>Bacteria</taxon>
        <taxon>Candidatus Eiseniibacteriota</taxon>
    </lineage>
</organism>
<evidence type="ECO:0000313" key="2">
    <source>
        <dbReference type="EMBL" id="MCA9758480.1"/>
    </source>
</evidence>
<evidence type="ECO:0000313" key="3">
    <source>
        <dbReference type="Proteomes" id="UP000739538"/>
    </source>
</evidence>
<keyword evidence="1" id="KW-0472">Membrane</keyword>
<keyword evidence="1" id="KW-1133">Transmembrane helix</keyword>
<reference evidence="2" key="2">
    <citation type="journal article" date="2021" name="Microbiome">
        <title>Successional dynamics and alternative stable states in a saline activated sludge microbial community over 9 years.</title>
        <authorList>
            <person name="Wang Y."/>
            <person name="Ye J."/>
            <person name="Ju F."/>
            <person name="Liu L."/>
            <person name="Boyd J.A."/>
            <person name="Deng Y."/>
            <person name="Parks D.H."/>
            <person name="Jiang X."/>
            <person name="Yin X."/>
            <person name="Woodcroft B.J."/>
            <person name="Tyson G.W."/>
            <person name="Hugenholtz P."/>
            <person name="Polz M.F."/>
            <person name="Zhang T."/>
        </authorList>
    </citation>
    <scope>NUCLEOTIDE SEQUENCE</scope>
    <source>
        <strain evidence="2">HKST-UBA02</strain>
    </source>
</reference>
<reference evidence="2" key="1">
    <citation type="submission" date="2020-04" db="EMBL/GenBank/DDBJ databases">
        <authorList>
            <person name="Zhang T."/>
        </authorList>
    </citation>
    <scope>NUCLEOTIDE SEQUENCE</scope>
    <source>
        <strain evidence="2">HKST-UBA02</strain>
    </source>
</reference>
<gene>
    <name evidence="2" type="ORF">KDA27_21970</name>
</gene>
<proteinExistence type="predicted"/>
<evidence type="ECO:0008006" key="4">
    <source>
        <dbReference type="Google" id="ProtNLM"/>
    </source>
</evidence>
<keyword evidence="1" id="KW-0812">Transmembrane</keyword>
<feature type="transmembrane region" description="Helical" evidence="1">
    <location>
        <begin position="26"/>
        <end position="43"/>
    </location>
</feature>
<dbReference type="Pfam" id="PF18919">
    <property type="entry name" value="DUF5670"/>
    <property type="match status" value="1"/>
</dbReference>
<evidence type="ECO:0000256" key="1">
    <source>
        <dbReference type="SAM" id="Phobius"/>
    </source>
</evidence>